<evidence type="ECO:0000313" key="2">
    <source>
        <dbReference type="EMBL" id="EAS04732.2"/>
    </source>
</evidence>
<name>I7MIT7_TETTS</name>
<dbReference type="RefSeq" id="XP_001024977.2">
    <property type="nucleotide sequence ID" value="XM_001024977.2"/>
</dbReference>
<sequence length="598" mass="68761">MVSVKKVEKTISYFGQIKLKVQLIVNFTILSLISCSIISILITVFIQKKITDRILNDSSQYVSQRVQLEMSTVIGMMINQLQTSLFIMGQFIYEVEQVTKDTFGINTIYPFSNIYSPFPIYDFTPGSPNINDLQLAQNQILACAPSLSSTTQIASLCMDVPLNLPQTPTSSPDYTTYNVGKFLQLDDFIPSLFSTPFLQEKILRVFIQSYSMTDPVRNIYKIYPPSYLDSTQIQYSIFRRYYQEQQQVTNPYPNGSSKIIVQGPYNTTFPNGTTVEVVCASITIPFPFGTDTIFYHIRIEILMSVIQEFVNSQNYRSDIEIIILNKRRQFVYLTDYWKKSYTGPSQVIYDSNIQIYSGLDEPTLTDLITNKTQQATVSKLNKQGVTKDYLVEVILLADTFNANDPKSYFTTGVNDPVNDNFFIFLIYGEKSQMYQVQTTIQDQTSQIEYVTVRICIVSSLITIVLVYVATSLVTVQVQRPLNVLNIILRKLNNSTTIKQNTLLKIREQLRYQYFQSQYQVQELVKSFSDLIDKMIETSTTKNQIIPRKIEYPLNDLEINFVKTTKGNQIDFDVLKFVNLVKDKFDGQKEQTDTQLMQN</sequence>
<dbReference type="GeneID" id="7845259"/>
<gene>
    <name evidence="2" type="ORF">TTHERM_00242540</name>
</gene>
<accession>I7MIT7</accession>
<keyword evidence="1" id="KW-0472">Membrane</keyword>
<protein>
    <submittedName>
        <fullName evidence="2">Transmembrane protein, putative</fullName>
    </submittedName>
</protein>
<evidence type="ECO:0000256" key="1">
    <source>
        <dbReference type="SAM" id="Phobius"/>
    </source>
</evidence>
<keyword evidence="1 2" id="KW-0812">Transmembrane</keyword>
<dbReference type="InParanoid" id="I7MIT7"/>
<keyword evidence="3" id="KW-1185">Reference proteome</keyword>
<dbReference type="PROSITE" id="PS51257">
    <property type="entry name" value="PROKAR_LIPOPROTEIN"/>
    <property type="match status" value="1"/>
</dbReference>
<organism evidence="2 3">
    <name type="scientific">Tetrahymena thermophila (strain SB210)</name>
    <dbReference type="NCBI Taxonomy" id="312017"/>
    <lineage>
        <taxon>Eukaryota</taxon>
        <taxon>Sar</taxon>
        <taxon>Alveolata</taxon>
        <taxon>Ciliophora</taxon>
        <taxon>Intramacronucleata</taxon>
        <taxon>Oligohymenophorea</taxon>
        <taxon>Hymenostomatida</taxon>
        <taxon>Tetrahymenina</taxon>
        <taxon>Tetrahymenidae</taxon>
        <taxon>Tetrahymena</taxon>
    </lineage>
</organism>
<keyword evidence="1" id="KW-1133">Transmembrane helix</keyword>
<feature type="transmembrane region" description="Helical" evidence="1">
    <location>
        <begin position="21"/>
        <end position="46"/>
    </location>
</feature>
<reference evidence="3" key="1">
    <citation type="journal article" date="2006" name="PLoS Biol.">
        <title>Macronuclear genome sequence of the ciliate Tetrahymena thermophila, a model eukaryote.</title>
        <authorList>
            <person name="Eisen J.A."/>
            <person name="Coyne R.S."/>
            <person name="Wu M."/>
            <person name="Wu D."/>
            <person name="Thiagarajan M."/>
            <person name="Wortman J.R."/>
            <person name="Badger J.H."/>
            <person name="Ren Q."/>
            <person name="Amedeo P."/>
            <person name="Jones K.M."/>
            <person name="Tallon L.J."/>
            <person name="Delcher A.L."/>
            <person name="Salzberg S.L."/>
            <person name="Silva J.C."/>
            <person name="Haas B.J."/>
            <person name="Majoros W.H."/>
            <person name="Farzad M."/>
            <person name="Carlton J.M."/>
            <person name="Smith R.K. Jr."/>
            <person name="Garg J."/>
            <person name="Pearlman R.E."/>
            <person name="Karrer K.M."/>
            <person name="Sun L."/>
            <person name="Manning G."/>
            <person name="Elde N.C."/>
            <person name="Turkewitz A.P."/>
            <person name="Asai D.J."/>
            <person name="Wilkes D.E."/>
            <person name="Wang Y."/>
            <person name="Cai H."/>
            <person name="Collins K."/>
            <person name="Stewart B.A."/>
            <person name="Lee S.R."/>
            <person name="Wilamowska K."/>
            <person name="Weinberg Z."/>
            <person name="Ruzzo W.L."/>
            <person name="Wloga D."/>
            <person name="Gaertig J."/>
            <person name="Frankel J."/>
            <person name="Tsao C.-C."/>
            <person name="Gorovsky M.A."/>
            <person name="Keeling P.J."/>
            <person name="Waller R.F."/>
            <person name="Patron N.J."/>
            <person name="Cherry J.M."/>
            <person name="Stover N.A."/>
            <person name="Krieger C.J."/>
            <person name="del Toro C."/>
            <person name="Ryder H.F."/>
            <person name="Williamson S.C."/>
            <person name="Barbeau R.A."/>
            <person name="Hamilton E.P."/>
            <person name="Orias E."/>
        </authorList>
    </citation>
    <scope>NUCLEOTIDE SEQUENCE [LARGE SCALE GENOMIC DNA]</scope>
    <source>
        <strain evidence="3">SB210</strain>
    </source>
</reference>
<evidence type="ECO:0000313" key="3">
    <source>
        <dbReference type="Proteomes" id="UP000009168"/>
    </source>
</evidence>
<dbReference type="EMBL" id="GG662443">
    <property type="protein sequence ID" value="EAS04732.2"/>
    <property type="molecule type" value="Genomic_DNA"/>
</dbReference>
<dbReference type="AlphaFoldDB" id="I7MIT7"/>
<dbReference type="KEGG" id="tet:TTHERM_00242540"/>
<dbReference type="Proteomes" id="UP000009168">
    <property type="component" value="Unassembled WGS sequence"/>
</dbReference>
<proteinExistence type="predicted"/>